<dbReference type="InterPro" id="IPR051716">
    <property type="entry name" value="Plant_RL_S/T_kinase"/>
</dbReference>
<comment type="catalytic activity">
    <reaction evidence="19">
        <text>L-seryl-[protein] + ATP = O-phospho-L-seryl-[protein] + ADP + H(+)</text>
        <dbReference type="Rhea" id="RHEA:17989"/>
        <dbReference type="Rhea" id="RHEA-COMP:9863"/>
        <dbReference type="Rhea" id="RHEA-COMP:11604"/>
        <dbReference type="ChEBI" id="CHEBI:15378"/>
        <dbReference type="ChEBI" id="CHEBI:29999"/>
        <dbReference type="ChEBI" id="CHEBI:30616"/>
        <dbReference type="ChEBI" id="CHEBI:83421"/>
        <dbReference type="ChEBI" id="CHEBI:456216"/>
        <dbReference type="EC" id="2.7.11.1"/>
    </reaction>
</comment>
<keyword evidence="16" id="KW-0675">Receptor</keyword>
<keyword evidence="4" id="KW-0723">Serine/threonine-protein kinase</keyword>
<proteinExistence type="predicted"/>
<dbReference type="InterPro" id="IPR011009">
    <property type="entry name" value="Kinase-like_dom_sf"/>
</dbReference>
<evidence type="ECO:0000256" key="7">
    <source>
        <dbReference type="ARBA" id="ARBA00022679"/>
    </source>
</evidence>
<dbReference type="InterPro" id="IPR001611">
    <property type="entry name" value="Leu-rich_rpt"/>
</dbReference>
<feature type="binding site" evidence="20">
    <location>
        <position position="595"/>
    </location>
    <ligand>
        <name>ATP</name>
        <dbReference type="ChEBI" id="CHEBI:30616"/>
    </ligand>
</feature>
<evidence type="ECO:0000256" key="15">
    <source>
        <dbReference type="ARBA" id="ARBA00023136"/>
    </source>
</evidence>
<dbReference type="FunFam" id="3.80.10.10:FF:000383">
    <property type="entry name" value="Leucine-rich repeat receptor protein kinase EMS1"/>
    <property type="match status" value="2"/>
</dbReference>
<dbReference type="Pfam" id="PF23598">
    <property type="entry name" value="LRR_14"/>
    <property type="match status" value="1"/>
</dbReference>
<dbReference type="PROSITE" id="PS00107">
    <property type="entry name" value="PROTEIN_KINASE_ATP"/>
    <property type="match status" value="1"/>
</dbReference>
<dbReference type="Pfam" id="PF13516">
    <property type="entry name" value="LRR_6"/>
    <property type="match status" value="1"/>
</dbReference>
<evidence type="ECO:0000256" key="16">
    <source>
        <dbReference type="ARBA" id="ARBA00023170"/>
    </source>
</evidence>
<dbReference type="GO" id="GO:0005886">
    <property type="term" value="C:plasma membrane"/>
    <property type="evidence" value="ECO:0007669"/>
    <property type="project" value="UniProtKB-SubCell"/>
</dbReference>
<keyword evidence="12" id="KW-0418">Kinase</keyword>
<dbReference type="SUPFAM" id="SSF52047">
    <property type="entry name" value="RNI-like"/>
    <property type="match status" value="1"/>
</dbReference>
<dbReference type="EC" id="2.7.11.1" evidence="3"/>
<evidence type="ECO:0000256" key="2">
    <source>
        <dbReference type="ARBA" id="ARBA00004479"/>
    </source>
</evidence>
<feature type="domain" description="Protein kinase" evidence="23">
    <location>
        <begin position="567"/>
        <end position="835"/>
    </location>
</feature>
<dbReference type="InterPro" id="IPR055414">
    <property type="entry name" value="LRR_R13L4/SHOC2-like"/>
</dbReference>
<dbReference type="SUPFAM" id="SSF52058">
    <property type="entry name" value="L domain-like"/>
    <property type="match status" value="1"/>
</dbReference>
<evidence type="ECO:0000256" key="10">
    <source>
        <dbReference type="ARBA" id="ARBA00022737"/>
    </source>
</evidence>
<dbReference type="Gene3D" id="1.10.510.10">
    <property type="entry name" value="Transferase(Phosphotransferase) domain 1"/>
    <property type="match status" value="1"/>
</dbReference>
<name>A0A4S4DEW9_CAMSN</name>
<dbReference type="GO" id="GO:0004674">
    <property type="term" value="F:protein serine/threonine kinase activity"/>
    <property type="evidence" value="ECO:0007669"/>
    <property type="project" value="UniProtKB-KW"/>
</dbReference>
<sequence>MAVYLATIIVIIIIALELAKSSPLSSISLSAEVKALLNSGWWGNNYSRNYCEFANITCNEAGSVIQIDLSYEFLKNKKLEDLNWSSLPNLERLDFRRSDLTGGIPDEIGTLSNLTYLNLSCNNIVGDLPLTLGNLTKLAHLSISNNHISGSIPIGIGNLKSLVVLDISNNNFTGPIPSSIGHLTNLTYLWLCSNQLIGSIPTELGNLLNLVDMNMGFNSLTGSIPLSIGHLTNLAYLRLCSNQLSGSIPIGIGNLRSLVVLDISNNNFTGPIPPCIGYLTNLTSLYLHSNQFSGSIPQEIGSLVNLVEMNMGLNKLHGPIPLEIGHFTYLTLLDLSHNLLKGQIPSSLCQLKELNSLNLSANQINGAIPPKLGDLPMLGYLDLSSNKLSGEILTIKSNYTIQYLDLSQNQLSGPLPNDLEKQSYLMHLGLSSNCLSGTIPSGLAYYPRLVYLNLSHNDLSGEIPSSLRSFQLGRSIDLSYNALDGQIPHRPQNACPNKKKNIVMLTLVISLPITVLLASLGFVLFSQSKAKKNQSVARVVNSGDMCSIWNYDGKIAYEDIIMATNDFDNRYCIGTGGYGSIYKAQLPSGKVFALKKLHGFEAEDPTIDRSFRNEVQMLTNIRHRNIVKLYGFCLHKRCMFLVYEYMERGSLFCALRIDTEAIELGWTLRVNIVKAIAHALSYLHHDCIPPVVHRDISSKNILLNSELDAFVSDFGIARLLHLNSSNRTVIAGTYGYIAPEHAFSMVVTEKSDAYSFGVVALETMMGRHPGELLSSLASQSATNIMLTDVLDPRLPPPTNPVVVGDIAFVVTVAFACVGSEPRSRPTMQHVSQQFLSRRKTLATPLRAISLLQVSTP</sequence>
<evidence type="ECO:0000256" key="22">
    <source>
        <dbReference type="SAM" id="SignalP"/>
    </source>
</evidence>
<dbReference type="FunFam" id="3.80.10.10:FF:000095">
    <property type="entry name" value="LRR receptor-like serine/threonine-protein kinase GSO1"/>
    <property type="match status" value="1"/>
</dbReference>
<comment type="caution">
    <text evidence="24">The sequence shown here is derived from an EMBL/GenBank/DDBJ whole genome shotgun (WGS) entry which is preliminary data.</text>
</comment>
<keyword evidence="6" id="KW-0433">Leucine-rich repeat</keyword>
<protein>
    <recommendedName>
        <fullName evidence="3">non-specific serine/threonine protein kinase</fullName>
        <ecNumber evidence="3">2.7.11.1</ecNumber>
    </recommendedName>
</protein>
<dbReference type="InterPro" id="IPR003591">
    <property type="entry name" value="Leu-rich_rpt_typical-subtyp"/>
</dbReference>
<dbReference type="InterPro" id="IPR032675">
    <property type="entry name" value="LRR_dom_sf"/>
</dbReference>
<dbReference type="EMBL" id="SDRB02011453">
    <property type="protein sequence ID" value="THG01250.1"/>
    <property type="molecule type" value="Genomic_DNA"/>
</dbReference>
<dbReference type="Pfam" id="PF00069">
    <property type="entry name" value="Pkinase"/>
    <property type="match status" value="1"/>
</dbReference>
<evidence type="ECO:0000256" key="11">
    <source>
        <dbReference type="ARBA" id="ARBA00022741"/>
    </source>
</evidence>
<evidence type="ECO:0000256" key="12">
    <source>
        <dbReference type="ARBA" id="ARBA00022777"/>
    </source>
</evidence>
<keyword evidence="10" id="KW-0677">Repeat</keyword>
<evidence type="ECO:0000256" key="1">
    <source>
        <dbReference type="ARBA" id="ARBA00004236"/>
    </source>
</evidence>
<organism evidence="24 25">
    <name type="scientific">Camellia sinensis var. sinensis</name>
    <name type="common">China tea</name>
    <dbReference type="NCBI Taxonomy" id="542762"/>
    <lineage>
        <taxon>Eukaryota</taxon>
        <taxon>Viridiplantae</taxon>
        <taxon>Streptophyta</taxon>
        <taxon>Embryophyta</taxon>
        <taxon>Tracheophyta</taxon>
        <taxon>Spermatophyta</taxon>
        <taxon>Magnoliopsida</taxon>
        <taxon>eudicotyledons</taxon>
        <taxon>Gunneridae</taxon>
        <taxon>Pentapetalae</taxon>
        <taxon>asterids</taxon>
        <taxon>Ericales</taxon>
        <taxon>Theaceae</taxon>
        <taxon>Camellia</taxon>
    </lineage>
</organism>
<evidence type="ECO:0000256" key="6">
    <source>
        <dbReference type="ARBA" id="ARBA00022614"/>
    </source>
</evidence>
<gene>
    <name evidence="24" type="ORF">TEA_008046</name>
</gene>
<keyword evidence="14 21" id="KW-1133">Transmembrane helix</keyword>
<dbReference type="InterPro" id="IPR008266">
    <property type="entry name" value="Tyr_kinase_AS"/>
</dbReference>
<keyword evidence="13 20" id="KW-0067">ATP-binding</keyword>
<dbReference type="Proteomes" id="UP000306102">
    <property type="component" value="Unassembled WGS sequence"/>
</dbReference>
<dbReference type="GO" id="GO:0005524">
    <property type="term" value="F:ATP binding"/>
    <property type="evidence" value="ECO:0007669"/>
    <property type="project" value="UniProtKB-UniRule"/>
</dbReference>
<evidence type="ECO:0000256" key="19">
    <source>
        <dbReference type="ARBA" id="ARBA00048679"/>
    </source>
</evidence>
<dbReference type="InterPro" id="IPR017441">
    <property type="entry name" value="Protein_kinase_ATP_BS"/>
</dbReference>
<evidence type="ECO:0000259" key="23">
    <source>
        <dbReference type="PROSITE" id="PS50011"/>
    </source>
</evidence>
<reference evidence="24 25" key="1">
    <citation type="journal article" date="2018" name="Proc. Natl. Acad. Sci. U.S.A.">
        <title>Draft genome sequence of Camellia sinensis var. sinensis provides insights into the evolution of the tea genome and tea quality.</title>
        <authorList>
            <person name="Wei C."/>
            <person name="Yang H."/>
            <person name="Wang S."/>
            <person name="Zhao J."/>
            <person name="Liu C."/>
            <person name="Gao L."/>
            <person name="Xia E."/>
            <person name="Lu Y."/>
            <person name="Tai Y."/>
            <person name="She G."/>
            <person name="Sun J."/>
            <person name="Cao H."/>
            <person name="Tong W."/>
            <person name="Gao Q."/>
            <person name="Li Y."/>
            <person name="Deng W."/>
            <person name="Jiang X."/>
            <person name="Wang W."/>
            <person name="Chen Q."/>
            <person name="Zhang S."/>
            <person name="Li H."/>
            <person name="Wu J."/>
            <person name="Wang P."/>
            <person name="Li P."/>
            <person name="Shi C."/>
            <person name="Zheng F."/>
            <person name="Jian J."/>
            <person name="Huang B."/>
            <person name="Shan D."/>
            <person name="Shi M."/>
            <person name="Fang C."/>
            <person name="Yue Y."/>
            <person name="Li F."/>
            <person name="Li D."/>
            <person name="Wei S."/>
            <person name="Han B."/>
            <person name="Jiang C."/>
            <person name="Yin Y."/>
            <person name="Xia T."/>
            <person name="Zhang Z."/>
            <person name="Bennetzen J.L."/>
            <person name="Zhao S."/>
            <person name="Wan X."/>
        </authorList>
    </citation>
    <scope>NUCLEOTIDE SEQUENCE [LARGE SCALE GENOMIC DNA]</scope>
    <source>
        <strain evidence="25">cv. Shuchazao</strain>
        <tissue evidence="24">Leaf</tissue>
    </source>
</reference>
<keyword evidence="5" id="KW-0597">Phosphoprotein</keyword>
<keyword evidence="15 21" id="KW-0472">Membrane</keyword>
<dbReference type="Gene3D" id="3.80.10.10">
    <property type="entry name" value="Ribonuclease Inhibitor"/>
    <property type="match status" value="3"/>
</dbReference>
<comment type="catalytic activity">
    <reaction evidence="18">
        <text>L-threonyl-[protein] + ATP = O-phospho-L-threonyl-[protein] + ADP + H(+)</text>
        <dbReference type="Rhea" id="RHEA:46608"/>
        <dbReference type="Rhea" id="RHEA-COMP:11060"/>
        <dbReference type="Rhea" id="RHEA-COMP:11605"/>
        <dbReference type="ChEBI" id="CHEBI:15378"/>
        <dbReference type="ChEBI" id="CHEBI:30013"/>
        <dbReference type="ChEBI" id="CHEBI:30616"/>
        <dbReference type="ChEBI" id="CHEBI:61977"/>
        <dbReference type="ChEBI" id="CHEBI:456216"/>
        <dbReference type="EC" id="2.7.11.1"/>
    </reaction>
</comment>
<evidence type="ECO:0000256" key="4">
    <source>
        <dbReference type="ARBA" id="ARBA00022527"/>
    </source>
</evidence>
<dbReference type="Gene3D" id="3.30.200.20">
    <property type="entry name" value="Phosphorylase Kinase, domain 1"/>
    <property type="match status" value="1"/>
</dbReference>
<dbReference type="PANTHER" id="PTHR48053">
    <property type="entry name" value="LEUCINE RICH REPEAT FAMILY PROTEIN, EXPRESSED"/>
    <property type="match status" value="1"/>
</dbReference>
<feature type="chain" id="PRO_5021030891" description="non-specific serine/threonine protein kinase" evidence="22">
    <location>
        <begin position="22"/>
        <end position="856"/>
    </location>
</feature>
<evidence type="ECO:0000256" key="18">
    <source>
        <dbReference type="ARBA" id="ARBA00047899"/>
    </source>
</evidence>
<dbReference type="PROSITE" id="PS00109">
    <property type="entry name" value="PROTEIN_KINASE_TYR"/>
    <property type="match status" value="1"/>
</dbReference>
<dbReference type="PANTHER" id="PTHR48053:SF126">
    <property type="entry name" value="MDIS1-INTERACTING RECEPTOR LIKE KINASE 2-LIKE ISOFORM X1"/>
    <property type="match status" value="1"/>
</dbReference>
<evidence type="ECO:0000313" key="25">
    <source>
        <dbReference type="Proteomes" id="UP000306102"/>
    </source>
</evidence>
<dbReference type="FunFam" id="1.10.510.10:FF:000445">
    <property type="entry name" value="MDIS1-interacting receptor like kinase 2"/>
    <property type="match status" value="1"/>
</dbReference>
<evidence type="ECO:0000256" key="8">
    <source>
        <dbReference type="ARBA" id="ARBA00022692"/>
    </source>
</evidence>
<keyword evidence="8 21" id="KW-0812">Transmembrane</keyword>
<feature type="transmembrane region" description="Helical" evidence="21">
    <location>
        <begin position="502"/>
        <end position="525"/>
    </location>
</feature>
<evidence type="ECO:0000256" key="21">
    <source>
        <dbReference type="SAM" id="Phobius"/>
    </source>
</evidence>
<evidence type="ECO:0000256" key="17">
    <source>
        <dbReference type="ARBA" id="ARBA00023180"/>
    </source>
</evidence>
<dbReference type="SMART" id="SM00369">
    <property type="entry name" value="LRR_TYP"/>
    <property type="match status" value="6"/>
</dbReference>
<keyword evidence="17" id="KW-0325">Glycoprotein</keyword>
<dbReference type="GO" id="GO:0051707">
    <property type="term" value="P:response to other organism"/>
    <property type="evidence" value="ECO:0007669"/>
    <property type="project" value="UniProtKB-ARBA"/>
</dbReference>
<keyword evidence="9 22" id="KW-0732">Signal</keyword>
<keyword evidence="7" id="KW-0808">Transferase</keyword>
<accession>A0A4S4DEW9</accession>
<keyword evidence="11 20" id="KW-0547">Nucleotide-binding</keyword>
<evidence type="ECO:0000256" key="14">
    <source>
        <dbReference type="ARBA" id="ARBA00022989"/>
    </source>
</evidence>
<dbReference type="AlphaFoldDB" id="A0A4S4DEW9"/>
<evidence type="ECO:0000256" key="5">
    <source>
        <dbReference type="ARBA" id="ARBA00022553"/>
    </source>
</evidence>
<feature type="signal peptide" evidence="22">
    <location>
        <begin position="1"/>
        <end position="21"/>
    </location>
</feature>
<dbReference type="GO" id="GO:0006952">
    <property type="term" value="P:defense response"/>
    <property type="evidence" value="ECO:0007669"/>
    <property type="project" value="UniProtKB-ARBA"/>
</dbReference>
<comment type="subcellular location">
    <subcellularLocation>
        <location evidence="1">Cell membrane</location>
    </subcellularLocation>
    <subcellularLocation>
        <location evidence="2">Membrane</location>
        <topology evidence="2">Single-pass type I membrane protein</topology>
    </subcellularLocation>
</comment>
<dbReference type="STRING" id="542762.A0A4S4DEW9"/>
<dbReference type="InterPro" id="IPR000719">
    <property type="entry name" value="Prot_kinase_dom"/>
</dbReference>
<dbReference type="Pfam" id="PF13855">
    <property type="entry name" value="LRR_8"/>
    <property type="match status" value="2"/>
</dbReference>
<keyword evidence="25" id="KW-1185">Reference proteome</keyword>
<dbReference type="Pfam" id="PF00560">
    <property type="entry name" value="LRR_1"/>
    <property type="match status" value="2"/>
</dbReference>
<dbReference type="SUPFAM" id="SSF56112">
    <property type="entry name" value="Protein kinase-like (PK-like)"/>
    <property type="match status" value="1"/>
</dbReference>
<dbReference type="PROSITE" id="PS50011">
    <property type="entry name" value="PROTEIN_KINASE_DOM"/>
    <property type="match status" value="1"/>
</dbReference>
<evidence type="ECO:0000256" key="3">
    <source>
        <dbReference type="ARBA" id="ARBA00012513"/>
    </source>
</evidence>
<evidence type="ECO:0000256" key="9">
    <source>
        <dbReference type="ARBA" id="ARBA00022729"/>
    </source>
</evidence>
<evidence type="ECO:0000256" key="20">
    <source>
        <dbReference type="PROSITE-ProRule" id="PRU10141"/>
    </source>
</evidence>
<evidence type="ECO:0000256" key="13">
    <source>
        <dbReference type="ARBA" id="ARBA00022840"/>
    </source>
</evidence>
<dbReference type="FunFam" id="3.30.200.20:FF:000309">
    <property type="entry name" value="Leucine-rich repeat receptor protein kinase MSP1"/>
    <property type="match status" value="1"/>
</dbReference>
<evidence type="ECO:0000313" key="24">
    <source>
        <dbReference type="EMBL" id="THG01250.1"/>
    </source>
</evidence>